<keyword evidence="6" id="KW-0812">Transmembrane</keyword>
<evidence type="ECO:0000256" key="2">
    <source>
        <dbReference type="ARBA" id="ARBA00023027"/>
    </source>
</evidence>
<dbReference type="InterPro" id="IPR036291">
    <property type="entry name" value="NAD(P)-bd_dom_sf"/>
</dbReference>
<comment type="similarity">
    <text evidence="5">Belongs to the LDH/MDH superfamily.</text>
</comment>
<keyword evidence="2 4" id="KW-0520">NAD</keyword>
<dbReference type="GO" id="GO:0006089">
    <property type="term" value="P:lactate metabolic process"/>
    <property type="evidence" value="ECO:0007669"/>
    <property type="project" value="TreeGrafter"/>
</dbReference>
<evidence type="ECO:0000256" key="4">
    <source>
        <dbReference type="PIRSR" id="PIRSR000102-3"/>
    </source>
</evidence>
<proteinExistence type="inferred from homology"/>
<keyword evidence="6" id="KW-1133">Transmembrane helix</keyword>
<evidence type="ECO:0000256" key="6">
    <source>
        <dbReference type="SAM" id="Phobius"/>
    </source>
</evidence>
<gene>
    <name evidence="9" type="ORF">QBC42DRAFT_306337</name>
</gene>
<dbReference type="Pfam" id="PF02866">
    <property type="entry name" value="Ldh_1_C"/>
    <property type="match status" value="1"/>
</dbReference>
<dbReference type="AlphaFoldDB" id="A0AAV9HLC6"/>
<feature type="binding site" evidence="4">
    <location>
        <position position="102"/>
    </location>
    <ligand>
        <name>NAD(+)</name>
        <dbReference type="ChEBI" id="CHEBI:57540"/>
    </ligand>
</feature>
<evidence type="ECO:0000256" key="1">
    <source>
        <dbReference type="ARBA" id="ARBA00023002"/>
    </source>
</evidence>
<comment type="caution">
    <text evidence="9">The sequence shown here is derived from an EMBL/GenBank/DDBJ whole genome shotgun (WGS) entry which is preliminary data.</text>
</comment>
<dbReference type="PANTHER" id="PTHR43128:SF16">
    <property type="entry name" value="L-LACTATE DEHYDROGENASE"/>
    <property type="match status" value="1"/>
</dbReference>
<dbReference type="InterPro" id="IPR001557">
    <property type="entry name" value="L-lactate/malate_DH"/>
</dbReference>
<dbReference type="Proteomes" id="UP001321749">
    <property type="component" value="Unassembled WGS sequence"/>
</dbReference>
<dbReference type="SUPFAM" id="SSF51735">
    <property type="entry name" value="NAD(P)-binding Rossmann-fold domains"/>
    <property type="match status" value="1"/>
</dbReference>
<name>A0AAV9HLC6_9PEZI</name>
<evidence type="ECO:0000256" key="3">
    <source>
        <dbReference type="PIRSR" id="PIRSR000102-1"/>
    </source>
</evidence>
<dbReference type="Pfam" id="PF00056">
    <property type="entry name" value="Ldh_1_N"/>
    <property type="match status" value="1"/>
</dbReference>
<evidence type="ECO:0000313" key="10">
    <source>
        <dbReference type="Proteomes" id="UP001321749"/>
    </source>
</evidence>
<feature type="binding site" evidence="4">
    <location>
        <begin position="125"/>
        <end position="127"/>
    </location>
    <ligand>
        <name>NAD(+)</name>
        <dbReference type="ChEBI" id="CHEBI:57540"/>
    </ligand>
</feature>
<dbReference type="GO" id="GO:0004459">
    <property type="term" value="F:L-lactate dehydrogenase (NAD+) activity"/>
    <property type="evidence" value="ECO:0007669"/>
    <property type="project" value="TreeGrafter"/>
</dbReference>
<evidence type="ECO:0000259" key="7">
    <source>
        <dbReference type="Pfam" id="PF00056"/>
    </source>
</evidence>
<reference evidence="9" key="1">
    <citation type="journal article" date="2023" name="Mol. Phylogenet. Evol.">
        <title>Genome-scale phylogeny and comparative genomics of the fungal order Sordariales.</title>
        <authorList>
            <person name="Hensen N."/>
            <person name="Bonometti L."/>
            <person name="Westerberg I."/>
            <person name="Brannstrom I.O."/>
            <person name="Guillou S."/>
            <person name="Cros-Aarteil S."/>
            <person name="Calhoun S."/>
            <person name="Haridas S."/>
            <person name="Kuo A."/>
            <person name="Mondo S."/>
            <person name="Pangilinan J."/>
            <person name="Riley R."/>
            <person name="LaButti K."/>
            <person name="Andreopoulos B."/>
            <person name="Lipzen A."/>
            <person name="Chen C."/>
            <person name="Yan M."/>
            <person name="Daum C."/>
            <person name="Ng V."/>
            <person name="Clum A."/>
            <person name="Steindorff A."/>
            <person name="Ohm R.A."/>
            <person name="Martin F."/>
            <person name="Silar P."/>
            <person name="Natvig D.O."/>
            <person name="Lalanne C."/>
            <person name="Gautier V."/>
            <person name="Ament-Velasquez S.L."/>
            <person name="Kruys A."/>
            <person name="Hutchinson M.I."/>
            <person name="Powell A.J."/>
            <person name="Barry K."/>
            <person name="Miller A.N."/>
            <person name="Grigoriev I.V."/>
            <person name="Debuchy R."/>
            <person name="Gladieux P."/>
            <person name="Hiltunen Thoren M."/>
            <person name="Johannesson H."/>
        </authorList>
    </citation>
    <scope>NUCLEOTIDE SEQUENCE</scope>
    <source>
        <strain evidence="9">PSN324</strain>
    </source>
</reference>
<feature type="active site" description="Proton acceptor" evidence="3">
    <location>
        <position position="182"/>
    </location>
</feature>
<feature type="transmembrane region" description="Helical" evidence="6">
    <location>
        <begin position="12"/>
        <end position="40"/>
    </location>
</feature>
<dbReference type="CDD" id="cd00300">
    <property type="entry name" value="LDH_like"/>
    <property type="match status" value="1"/>
</dbReference>
<dbReference type="SUPFAM" id="SSF56327">
    <property type="entry name" value="LDH C-terminal domain-like"/>
    <property type="match status" value="1"/>
</dbReference>
<keyword evidence="10" id="KW-1185">Reference proteome</keyword>
<dbReference type="PANTHER" id="PTHR43128">
    <property type="entry name" value="L-2-HYDROXYCARBOXYLATE DEHYDROGENASE (NAD(P)(+))"/>
    <property type="match status" value="1"/>
</dbReference>
<dbReference type="PIRSF" id="PIRSF000102">
    <property type="entry name" value="Lac_mal_DH"/>
    <property type="match status" value="1"/>
</dbReference>
<dbReference type="PRINTS" id="PR00086">
    <property type="entry name" value="LLDHDRGNASE"/>
</dbReference>
<evidence type="ECO:0000259" key="8">
    <source>
        <dbReference type="Pfam" id="PF02866"/>
    </source>
</evidence>
<dbReference type="InterPro" id="IPR015955">
    <property type="entry name" value="Lactate_DH/Glyco_Ohase_4_C"/>
</dbReference>
<feature type="domain" description="Lactate/malate dehydrogenase C-terminal" evidence="8">
    <location>
        <begin position="152"/>
        <end position="311"/>
    </location>
</feature>
<feature type="domain" description="Lactate/malate dehydrogenase N-terminal" evidence="7">
    <location>
        <begin position="11"/>
        <end position="149"/>
    </location>
</feature>
<evidence type="ECO:0000313" key="9">
    <source>
        <dbReference type="EMBL" id="KAK4461493.1"/>
    </source>
</evidence>
<accession>A0AAV9HLC6</accession>
<reference evidence="9" key="2">
    <citation type="submission" date="2023-06" db="EMBL/GenBank/DDBJ databases">
        <authorList>
            <consortium name="Lawrence Berkeley National Laboratory"/>
            <person name="Mondo S.J."/>
            <person name="Hensen N."/>
            <person name="Bonometti L."/>
            <person name="Westerberg I."/>
            <person name="Brannstrom I.O."/>
            <person name="Guillou S."/>
            <person name="Cros-Aarteil S."/>
            <person name="Calhoun S."/>
            <person name="Haridas S."/>
            <person name="Kuo A."/>
            <person name="Pangilinan J."/>
            <person name="Riley R."/>
            <person name="Labutti K."/>
            <person name="Andreopoulos B."/>
            <person name="Lipzen A."/>
            <person name="Chen C."/>
            <person name="Yanf M."/>
            <person name="Daum C."/>
            <person name="Ng V."/>
            <person name="Clum A."/>
            <person name="Steindorff A."/>
            <person name="Ohm R."/>
            <person name="Martin F."/>
            <person name="Silar P."/>
            <person name="Natvig D."/>
            <person name="Lalanne C."/>
            <person name="Gautier V."/>
            <person name="Ament-Velasquez S.L."/>
            <person name="Kruys A."/>
            <person name="Hutchinson M.I."/>
            <person name="Powell A.J."/>
            <person name="Barry K."/>
            <person name="Miller A.N."/>
            <person name="Grigoriev I.V."/>
            <person name="Debuchy R."/>
            <person name="Gladieux P."/>
            <person name="Thoren M.H."/>
            <person name="Johannesson H."/>
        </authorList>
    </citation>
    <scope>NUCLEOTIDE SEQUENCE</scope>
    <source>
        <strain evidence="9">PSN324</strain>
    </source>
</reference>
<keyword evidence="1 5" id="KW-0560">Oxidoreductase</keyword>
<dbReference type="EMBL" id="MU864990">
    <property type="protein sequence ID" value="KAK4461493.1"/>
    <property type="molecule type" value="Genomic_DNA"/>
</dbReference>
<dbReference type="Gene3D" id="3.90.110.10">
    <property type="entry name" value="Lactate dehydrogenase/glycoside hydrolase, family 4, C-terminal"/>
    <property type="match status" value="1"/>
</dbReference>
<evidence type="ECO:0000256" key="5">
    <source>
        <dbReference type="RuleBase" id="RU003369"/>
    </source>
</evidence>
<dbReference type="InterPro" id="IPR022383">
    <property type="entry name" value="Lactate/malate_DH_C"/>
</dbReference>
<feature type="binding site" evidence="4">
    <location>
        <begin position="16"/>
        <end position="21"/>
    </location>
    <ligand>
        <name>NAD(+)</name>
        <dbReference type="ChEBI" id="CHEBI:57540"/>
    </ligand>
</feature>
<feature type="binding site" evidence="4">
    <location>
        <position position="41"/>
    </location>
    <ligand>
        <name>NAD(+)</name>
        <dbReference type="ChEBI" id="CHEBI:57540"/>
    </ligand>
</feature>
<sequence>MLPGDTNPTARIAIVGVGQVGAAAAYALILGSVAGELLLVDVKTDWRDAQVRDLSDVAYSINSGTRVRAATHHEAGQCDMVVITAGSKWSIGETNVQHTQRNVSIMRSVVRAMTPFRPDTVVLVVSNPVDLLTSIAQELSGLSKSRVFGSGTSLDSMRIRGLLADKAKVAADSIHLPVLGIHGDFQVVAWSTATINGEPIDKFFPRDAFKRADLENESKHRSESVICAKGATPFGLGSIVSSICSSVLCDKRDARPVSHFQSEFNCCFSLPAILGREGIMRTIEMTLDSDEQASITRSAKRLRDTVERIQANQ</sequence>
<protein>
    <submittedName>
        <fullName evidence="9">Lactate/ malate dehydrogenase</fullName>
    </submittedName>
</protein>
<dbReference type="Gene3D" id="3.40.50.720">
    <property type="entry name" value="NAD(P)-binding Rossmann-like Domain"/>
    <property type="match status" value="1"/>
</dbReference>
<keyword evidence="6" id="KW-0472">Membrane</keyword>
<organism evidence="9 10">
    <name type="scientific">Cladorrhinum samala</name>
    <dbReference type="NCBI Taxonomy" id="585594"/>
    <lineage>
        <taxon>Eukaryota</taxon>
        <taxon>Fungi</taxon>
        <taxon>Dikarya</taxon>
        <taxon>Ascomycota</taxon>
        <taxon>Pezizomycotina</taxon>
        <taxon>Sordariomycetes</taxon>
        <taxon>Sordariomycetidae</taxon>
        <taxon>Sordariales</taxon>
        <taxon>Podosporaceae</taxon>
        <taxon>Cladorrhinum</taxon>
    </lineage>
</organism>
<dbReference type="InterPro" id="IPR001236">
    <property type="entry name" value="Lactate/malate_DH_N"/>
</dbReference>